<evidence type="ECO:0000313" key="2">
    <source>
        <dbReference type="EMBL" id="TDH71689.1"/>
    </source>
</evidence>
<dbReference type="GeneID" id="94350227"/>
<keyword evidence="3" id="KW-1185">Reference proteome</keyword>
<dbReference type="AlphaFoldDB" id="A0A976FSP3"/>
<name>A0A976FSP3_BRELC</name>
<evidence type="ECO:0000313" key="3">
    <source>
        <dbReference type="Proteomes" id="UP000294530"/>
    </source>
</evidence>
<feature type="region of interest" description="Disordered" evidence="1">
    <location>
        <begin position="321"/>
        <end position="343"/>
    </location>
</feature>
<dbReference type="Proteomes" id="UP000294530">
    <property type="component" value="Unassembled WGS sequence"/>
</dbReference>
<dbReference type="KEGG" id="blac:94350227"/>
<protein>
    <submittedName>
        <fullName evidence="2">Uncharacterized protein</fullName>
    </submittedName>
</protein>
<organism evidence="2 3">
    <name type="scientific">Bremia lactucae</name>
    <name type="common">Lettuce downy mildew</name>
    <dbReference type="NCBI Taxonomy" id="4779"/>
    <lineage>
        <taxon>Eukaryota</taxon>
        <taxon>Sar</taxon>
        <taxon>Stramenopiles</taxon>
        <taxon>Oomycota</taxon>
        <taxon>Peronosporomycetes</taxon>
        <taxon>Peronosporales</taxon>
        <taxon>Peronosporaceae</taxon>
        <taxon>Bremia</taxon>
    </lineage>
</organism>
<accession>A0A976FSP3</accession>
<evidence type="ECO:0000256" key="1">
    <source>
        <dbReference type="SAM" id="MobiDB-lite"/>
    </source>
</evidence>
<proteinExistence type="predicted"/>
<sequence length="799" mass="89541">MTDKRDICPEDVFGTSSEINYSKPVTRYDLTFFGETTHLNIKEGASHCERSERKRAGKRNSQKLVFVDQVPSYVYQNVTFQATVMLTDSTNVKVTGLQKPLQVLLRYNDSYDVVEDQDAFLRLNAAATIDADSGMALLSMCVRTLTATCDGRNFCLEVRSIDGEIEPIFSSSVHLVKEKLHVVTQPPDVWYKDEGGREKCMTIALTLVPAPGTVVEDRVVPLDVKLLYESGNLVLNQNILRFFPDMRPNMTHGRALISFRIDDVSKNHQGQSFRLDIGPEQQDGSFMFKDIAPTRTSVIAIRSKRNKRKLHAGGYTIRASPRSVVGTPRTPFVPPPGSTEMMEPPLCKYGEPPTSSTYPNILPMGSMSWSSHVVQPPHPSLTVATPLRHPASTPSPVSTATGGAVEWILNGFEIHPHGSMNASRPIYRCPHCRRLNDVDMLATGPLFSHNPHCVFYPTQHPAMFRTPFDTSSLPDVPLRRYSTTYSPVVDPSTDISLSYPLTTTHESDAGVFHNQQNTVHIISKPDEMSSTTLASLIASHRSSVSSSIHMSKDKVENGNLFESHGFQDSLERIEKGAIHSRALVEDDPALELPVPSLLVNSHSDDEKTTAFHGVVPLFQDMSSKMNGRDLDTLDNGTDGEDEVYYILARMYTSAQDHKLGLPAFDQFQRMLGFYSENQDALQTRVLFHPLIESGLTDEEQGHITSQFVDELRQDSLAVHSLPKYQHNLIMLREDALMFYWSQSLVVRSPYLQSVDYDTTVKVRTALERESKGLNVWQRTGKRLQVIRIDRVNVNSCHFP</sequence>
<dbReference type="EMBL" id="SHOA02000015">
    <property type="protein sequence ID" value="TDH71689.1"/>
    <property type="molecule type" value="Genomic_DNA"/>
</dbReference>
<reference evidence="2 3" key="1">
    <citation type="journal article" date="2021" name="Genome Biol.">
        <title>AFLAP: assembly-free linkage analysis pipeline using k-mers from genome sequencing data.</title>
        <authorList>
            <person name="Fletcher K."/>
            <person name="Zhang L."/>
            <person name="Gil J."/>
            <person name="Han R."/>
            <person name="Cavanaugh K."/>
            <person name="Michelmore R."/>
        </authorList>
    </citation>
    <scope>NUCLEOTIDE SEQUENCE [LARGE SCALE GENOMIC DNA]</scope>
    <source>
        <strain evidence="2 3">SF5</strain>
    </source>
</reference>
<dbReference type="RefSeq" id="XP_067821188.1">
    <property type="nucleotide sequence ID" value="XM_067964556.1"/>
</dbReference>
<dbReference type="OrthoDB" id="69973at2759"/>
<gene>
    <name evidence="2" type="ORF">CCR75_006486</name>
</gene>
<comment type="caution">
    <text evidence="2">The sequence shown here is derived from an EMBL/GenBank/DDBJ whole genome shotgun (WGS) entry which is preliminary data.</text>
</comment>